<dbReference type="Pfam" id="PF05170">
    <property type="entry name" value="AsmA"/>
    <property type="match status" value="1"/>
</dbReference>
<dbReference type="InterPro" id="IPR052894">
    <property type="entry name" value="AsmA-related"/>
</dbReference>
<dbReference type="GO" id="GO:0090313">
    <property type="term" value="P:regulation of protein targeting to membrane"/>
    <property type="evidence" value="ECO:0007669"/>
    <property type="project" value="TreeGrafter"/>
</dbReference>
<feature type="compositionally biased region" description="Pro residues" evidence="1">
    <location>
        <begin position="1355"/>
        <end position="1373"/>
    </location>
</feature>
<feature type="compositionally biased region" description="Low complexity" evidence="1">
    <location>
        <begin position="1200"/>
        <end position="1222"/>
    </location>
</feature>
<feature type="region of interest" description="Disordered" evidence="1">
    <location>
        <begin position="1190"/>
        <end position="1391"/>
    </location>
</feature>
<accession>A0A3L7ABA9</accession>
<evidence type="ECO:0000259" key="2">
    <source>
        <dbReference type="Pfam" id="PF05170"/>
    </source>
</evidence>
<sequence>MGVQGILIGLASAVILAIGGAFAAPYVVDWNAWRGTFESEIGHAIGLPVVIRGPIEAQILPAPRIVLRDVTLGDVVSTGGTVKELRAELSLGALMRGEVEATGVALERPQMRLVLDSAGRFALPTGAARPAHLSIARFEIANGSLDLLDRAADRTVTLTDLDLRGEARSLAGPFRLDGEVEASGARFGLRSTLGTAGADGTGRLRVVLDGRTSPFALDLDGALGFDAGKPRYEGRAALVRRGQSGGQGGLEAWQLSGQVRATPEAVVATTLDLAFGGGSVPPQLTGSARLSLGRSAGLDAVLNGRSLDLDALSRGPDGAKANAGSADTDPGASPLSAFARFLGVFAQLPAPQAASRIGVAVDQLMLGGTLVRDARADVSGSPAGWRIDTAEAQLPGAASLRLSNVPMRAAAPGAARDGSQTGPLGDAELSGEAQFTADDPAAFLRWAAAGLPRDYAAAIKGPARIAGHFELAPRRIALQRIDGAFGQSRVTGNAAAGLDGPAPRLELDLAMDGFELDPLIAALRTAAMSTGGGADAKLTLKGQNLTLSGLPARGLQIDAAATGGNWRVSRLRVDDLGGMRLDGAGWMENFSTVPRGELNLAVTGAKADGLVPVVRLVVGDAPADVLARLLPVAGPVKLTSAAVWSQGGGRSVSAEGTLGLLSGTVTFQRPSQGVPMSVTVKADASDAGRMLTALGAEGLGPRLGPASGQFTADPLTDGQYRVRGRLSVAGLNFSGDGTALLGTDGSVSPRLAMRVDGGDLGRLLPQVAAAADGPAPVALAFGLARQNDAFQLQDLSGSLAGAPLSGSVALALGAAPRLGGRLAFDALSLPRVLALLGARAPLPEAGAIWAGGRLQPPAIANAAVDIELAADRLALVGPYSATGTRMRVVTDASGIEVRDLTGTLGGGQIGARLKLRHEGDAVAAEGRLVLDSVDAAALAGPAGTRTPPTGKVSLALDLGGSGRSVGALVQSLAGQGTLKVARLGIDGTDPGALATALAETDALQPPPDERRVAQMLERALGRAPLSLPAAETTLAVVNGVARTSPVRASAQGVNVTLDGSLDLARLALEAQIGLEGAEVAGGIPGAQIAWRGPVANPQRRVTATGLTSVIALRAIERETRRLEQERAGVPAQPSLPAAVMPVTPPAQTPPLPAAVPARPAPVPAAPAAAPPPPAPAAPITRAPAPVVAPPPVQAAPVQPPMVQTPAVQQPAAPAPAVARPAIPSAPQPIVPQAATPQSAMPPAPAPAQSAAPAAPRPVAPTPVTAPPVSPPVQAAPPPARPQLPAAAPPPAAARSPAQDPIERRPAPPPAPQSFGVGTAPPPEAPVRRPAPPPVTETPRPAHQAESPPPRREPRPQPAPPPAAAPLPSEPALPPTQGFGDVPRPPALVGGR</sequence>
<feature type="compositionally biased region" description="Pro residues" evidence="1">
    <location>
        <begin position="1254"/>
        <end position="1291"/>
    </location>
</feature>
<feature type="region of interest" description="Disordered" evidence="1">
    <location>
        <begin position="1123"/>
        <end position="1177"/>
    </location>
</feature>
<feature type="domain" description="AsmA" evidence="2">
    <location>
        <begin position="7"/>
        <end position="124"/>
    </location>
</feature>
<dbReference type="PANTHER" id="PTHR30441">
    <property type="entry name" value="DUF748 DOMAIN-CONTAINING PROTEIN"/>
    <property type="match status" value="1"/>
</dbReference>
<feature type="compositionally biased region" description="Pro residues" evidence="1">
    <location>
        <begin position="1142"/>
        <end position="1176"/>
    </location>
</feature>
<keyword evidence="4" id="KW-1185">Reference proteome</keyword>
<reference evidence="3 4" key="1">
    <citation type="submission" date="2018-10" db="EMBL/GenBank/DDBJ databases">
        <title>Xanthobacter tagetidis genome sequencing and assembly.</title>
        <authorList>
            <person name="Maclea K.S."/>
            <person name="Goen A.E."/>
            <person name="Fatima S.A."/>
        </authorList>
    </citation>
    <scope>NUCLEOTIDE SEQUENCE [LARGE SCALE GENOMIC DNA]</scope>
    <source>
        <strain evidence="3 4">ATCC 700314</strain>
    </source>
</reference>
<proteinExistence type="predicted"/>
<name>A0A3L7ABA9_9HYPH</name>
<feature type="compositionally biased region" description="Pro residues" evidence="1">
    <location>
        <begin position="1190"/>
        <end position="1199"/>
    </location>
</feature>
<dbReference type="InterPro" id="IPR007844">
    <property type="entry name" value="AsmA"/>
</dbReference>
<dbReference type="EMBL" id="RCTF01000012">
    <property type="protein sequence ID" value="RLP76642.1"/>
    <property type="molecule type" value="Genomic_DNA"/>
</dbReference>
<dbReference type="PANTHER" id="PTHR30441:SF4">
    <property type="entry name" value="PROTEIN ASMA"/>
    <property type="match status" value="1"/>
</dbReference>
<evidence type="ECO:0000313" key="4">
    <source>
        <dbReference type="Proteomes" id="UP000269692"/>
    </source>
</evidence>
<feature type="compositionally biased region" description="Low complexity" evidence="1">
    <location>
        <begin position="1336"/>
        <end position="1345"/>
    </location>
</feature>
<dbReference type="PRINTS" id="PR01217">
    <property type="entry name" value="PRICHEXTENSN"/>
</dbReference>
<dbReference type="Proteomes" id="UP000269692">
    <property type="component" value="Unassembled WGS sequence"/>
</dbReference>
<protein>
    <submittedName>
        <fullName evidence="3">AsmA family protein</fullName>
    </submittedName>
</protein>
<evidence type="ECO:0000256" key="1">
    <source>
        <dbReference type="SAM" id="MobiDB-lite"/>
    </source>
</evidence>
<organism evidence="3 4">
    <name type="scientific">Xanthobacter tagetidis</name>
    <dbReference type="NCBI Taxonomy" id="60216"/>
    <lineage>
        <taxon>Bacteria</taxon>
        <taxon>Pseudomonadati</taxon>
        <taxon>Pseudomonadota</taxon>
        <taxon>Alphaproteobacteria</taxon>
        <taxon>Hyphomicrobiales</taxon>
        <taxon>Xanthobacteraceae</taxon>
        <taxon>Xanthobacter</taxon>
    </lineage>
</organism>
<comment type="caution">
    <text evidence="3">The sequence shown here is derived from an EMBL/GenBank/DDBJ whole genome shotgun (WGS) entry which is preliminary data.</text>
</comment>
<gene>
    <name evidence="3" type="ORF">D9R14_14700</name>
</gene>
<dbReference type="GO" id="GO:0005886">
    <property type="term" value="C:plasma membrane"/>
    <property type="evidence" value="ECO:0007669"/>
    <property type="project" value="TreeGrafter"/>
</dbReference>
<feature type="compositionally biased region" description="Pro residues" evidence="1">
    <location>
        <begin position="1319"/>
        <end position="1335"/>
    </location>
</feature>
<evidence type="ECO:0000313" key="3">
    <source>
        <dbReference type="EMBL" id="RLP76642.1"/>
    </source>
</evidence>